<accession>A0A8H5AYU7</accession>
<dbReference type="Proteomes" id="UP000541558">
    <property type="component" value="Unassembled WGS sequence"/>
</dbReference>
<evidence type="ECO:0000313" key="1">
    <source>
        <dbReference type="EMBL" id="KAF5313413.1"/>
    </source>
</evidence>
<reference evidence="1 2" key="1">
    <citation type="journal article" date="2020" name="ISME J.">
        <title>Uncovering the hidden diversity of litter-decomposition mechanisms in mushroom-forming fungi.</title>
        <authorList>
            <person name="Floudas D."/>
            <person name="Bentzer J."/>
            <person name="Ahren D."/>
            <person name="Johansson T."/>
            <person name="Persson P."/>
            <person name="Tunlid A."/>
        </authorList>
    </citation>
    <scope>NUCLEOTIDE SEQUENCE [LARGE SCALE GENOMIC DNA]</scope>
    <source>
        <strain evidence="1 2">CBS 175.51</strain>
    </source>
</reference>
<keyword evidence="2" id="KW-1185">Reference proteome</keyword>
<evidence type="ECO:0008006" key="3">
    <source>
        <dbReference type="Google" id="ProtNLM"/>
    </source>
</evidence>
<dbReference type="Gene3D" id="3.80.10.10">
    <property type="entry name" value="Ribonuclease Inhibitor"/>
    <property type="match status" value="1"/>
</dbReference>
<sequence length="504" mass="57094">MNRCLQIPEILQLICNQLPYNRSSERQTLLAVALSCRALLEPGLDRLWYRIQFFKPILTILPSDLWKIEKKVGQKKETKFTVLGLRRAITSADLHRYLSYYAPRIREVDIGVLKHRDEMGTWGSITFRLQGCLANEPGDTAGTINGGRGSGVSLLLALSWAKSDLSSFHLCLPHPYPCDIYGKCPAHPVGGQITPDCGKRMLRTTRAASITRCLKSFTWENLEVLRVTMLSVDTISHISTLPRLTYLDLWDQKRLPIRYVYEWPKDVEEPPAHFTAMSATAFPSLRSLKITGDIHAVEAFVQQLPPNNRLHTFKCALNLDPGDLASLLITIRLHCHVDHLRKIVIKPESSVTRHDLGIDIGCILDFTNLETLAINLRKTTVNLGEHDIVNISKSFPQLRKLKIDTDVHDSRIPLIDHEDLLNLIYRCAHLKKLGLRFDATRITGEEKAPKEYTKPTVLEKLWVGDSPIYWPKGIAKVFEAHCPNLRGQNITLRGWCAISGENNV</sequence>
<dbReference type="EMBL" id="JAACJK010000224">
    <property type="protein sequence ID" value="KAF5313413.1"/>
    <property type="molecule type" value="Genomic_DNA"/>
</dbReference>
<name>A0A8H5AYU7_9AGAR</name>
<organism evidence="1 2">
    <name type="scientific">Ephemerocybe angulata</name>
    <dbReference type="NCBI Taxonomy" id="980116"/>
    <lineage>
        <taxon>Eukaryota</taxon>
        <taxon>Fungi</taxon>
        <taxon>Dikarya</taxon>
        <taxon>Basidiomycota</taxon>
        <taxon>Agaricomycotina</taxon>
        <taxon>Agaricomycetes</taxon>
        <taxon>Agaricomycetidae</taxon>
        <taxon>Agaricales</taxon>
        <taxon>Agaricineae</taxon>
        <taxon>Psathyrellaceae</taxon>
        <taxon>Ephemerocybe</taxon>
    </lineage>
</organism>
<evidence type="ECO:0000313" key="2">
    <source>
        <dbReference type="Proteomes" id="UP000541558"/>
    </source>
</evidence>
<gene>
    <name evidence="1" type="ORF">D9611_008516</name>
</gene>
<dbReference type="InterPro" id="IPR032675">
    <property type="entry name" value="LRR_dom_sf"/>
</dbReference>
<dbReference type="AlphaFoldDB" id="A0A8H5AYU7"/>
<comment type="caution">
    <text evidence="1">The sequence shown here is derived from an EMBL/GenBank/DDBJ whole genome shotgun (WGS) entry which is preliminary data.</text>
</comment>
<proteinExistence type="predicted"/>
<dbReference type="OrthoDB" id="3031760at2759"/>
<dbReference type="SUPFAM" id="SSF52047">
    <property type="entry name" value="RNI-like"/>
    <property type="match status" value="1"/>
</dbReference>
<protein>
    <recommendedName>
        <fullName evidence="3">F-box domain-containing protein</fullName>
    </recommendedName>
</protein>